<comment type="caution">
    <text evidence="1">The sequence shown here is derived from an EMBL/GenBank/DDBJ whole genome shotgun (WGS) entry which is preliminary data.</text>
</comment>
<dbReference type="EMBL" id="BROQ01000169">
    <property type="protein sequence ID" value="GKZ26895.1"/>
    <property type="molecule type" value="Genomic_DNA"/>
</dbReference>
<organism evidence="1 2">
    <name type="scientific">Aspergillus brasiliensis</name>
    <dbReference type="NCBI Taxonomy" id="319629"/>
    <lineage>
        <taxon>Eukaryota</taxon>
        <taxon>Fungi</taxon>
        <taxon>Dikarya</taxon>
        <taxon>Ascomycota</taxon>
        <taxon>Pezizomycotina</taxon>
        <taxon>Eurotiomycetes</taxon>
        <taxon>Eurotiomycetidae</taxon>
        <taxon>Eurotiales</taxon>
        <taxon>Aspergillaceae</taxon>
        <taxon>Aspergillus</taxon>
        <taxon>Aspergillus subgen. Circumdati</taxon>
    </lineage>
</organism>
<proteinExistence type="predicted"/>
<gene>
    <name evidence="1" type="ORF">AbraCBS73388_003284</name>
</gene>
<dbReference type="Proteomes" id="UP001143548">
    <property type="component" value="Unassembled WGS sequence"/>
</dbReference>
<protein>
    <submittedName>
        <fullName evidence="1">Uncharacterized protein</fullName>
    </submittedName>
</protein>
<dbReference type="AlphaFoldDB" id="A0A9W5Z0I0"/>
<accession>A0A9W5Z0I0</accession>
<reference evidence="1" key="1">
    <citation type="submission" date="2022-07" db="EMBL/GenBank/DDBJ databases">
        <title>Taxonomy of Aspergillus series Nigri: significant species reduction supported by multi-species coalescent approaches.</title>
        <authorList>
            <person name="Bian C."/>
            <person name="Kusuya Y."/>
            <person name="Sklenar F."/>
            <person name="D'hooge E."/>
            <person name="Yaguchi T."/>
            <person name="Takahashi H."/>
            <person name="Hubka V."/>
        </authorList>
    </citation>
    <scope>NUCLEOTIDE SEQUENCE</scope>
    <source>
        <strain evidence="1">CBS 733.88</strain>
    </source>
</reference>
<sequence length="132" mass="14396">MGFTIFQNRGNVGMSRMTEVMGNILLACMGSDAKGMPPSSQHDHLGDRSIWMYLTPMPSSSGILERIWISSDAKSIPPTSQHDDLGERVKLDVPIPAPSFNGVSVRRTSLGALLPLKKNSSKEPKLLKDFAV</sequence>
<evidence type="ECO:0000313" key="1">
    <source>
        <dbReference type="EMBL" id="GKZ26895.1"/>
    </source>
</evidence>
<evidence type="ECO:0000313" key="2">
    <source>
        <dbReference type="Proteomes" id="UP001143548"/>
    </source>
</evidence>
<name>A0A9W5Z0I0_9EURO</name>